<sequence>MNLTLNAFTKALQKSHLDYFTIKRFPYEKRISNGLVIELQGSRANLCYRQLSSFTTTTNSLLSRLDLNFTKSRLCIFY</sequence>
<evidence type="ECO:0000313" key="1">
    <source>
        <dbReference type="EMBL" id="KRZ04037.1"/>
    </source>
</evidence>
<dbReference type="Proteomes" id="UP000054805">
    <property type="component" value="Unassembled WGS sequence"/>
</dbReference>
<keyword evidence="2" id="KW-1185">Reference proteome</keyword>
<accession>A0A0V1H189</accession>
<protein>
    <submittedName>
        <fullName evidence="1">Uncharacterized protein</fullName>
    </submittedName>
</protein>
<dbReference type="AlphaFoldDB" id="A0A0V1H189"/>
<evidence type="ECO:0000313" key="2">
    <source>
        <dbReference type="Proteomes" id="UP000054805"/>
    </source>
</evidence>
<organism evidence="1 2">
    <name type="scientific">Trichinella pseudospiralis</name>
    <name type="common">Parasitic roundworm</name>
    <dbReference type="NCBI Taxonomy" id="6337"/>
    <lineage>
        <taxon>Eukaryota</taxon>
        <taxon>Metazoa</taxon>
        <taxon>Ecdysozoa</taxon>
        <taxon>Nematoda</taxon>
        <taxon>Enoplea</taxon>
        <taxon>Dorylaimia</taxon>
        <taxon>Trichinellida</taxon>
        <taxon>Trichinellidae</taxon>
        <taxon>Trichinella</taxon>
    </lineage>
</organism>
<reference evidence="1 2" key="1">
    <citation type="submission" date="2015-01" db="EMBL/GenBank/DDBJ databases">
        <title>Evolution of Trichinella species and genotypes.</title>
        <authorList>
            <person name="Korhonen P.K."/>
            <person name="Edoardo P."/>
            <person name="Giuseppe L.R."/>
            <person name="Gasser R.B."/>
        </authorList>
    </citation>
    <scope>NUCLEOTIDE SEQUENCE [LARGE SCALE GENOMIC DNA]</scope>
    <source>
        <strain evidence="1">ISS588</strain>
    </source>
</reference>
<name>A0A0V1H189_TRIPS</name>
<dbReference type="EMBL" id="JYDS01000507">
    <property type="protein sequence ID" value="KRZ04037.1"/>
    <property type="molecule type" value="Genomic_DNA"/>
</dbReference>
<proteinExistence type="predicted"/>
<gene>
    <name evidence="1" type="ORF">T4B_5877</name>
</gene>
<comment type="caution">
    <text evidence="1">The sequence shown here is derived from an EMBL/GenBank/DDBJ whole genome shotgun (WGS) entry which is preliminary data.</text>
</comment>